<dbReference type="GO" id="GO:0030976">
    <property type="term" value="F:thiamine pyrophosphate binding"/>
    <property type="evidence" value="ECO:0007669"/>
    <property type="project" value="InterPro"/>
</dbReference>
<evidence type="ECO:0000256" key="2">
    <source>
        <dbReference type="ARBA" id="ARBA00022723"/>
    </source>
</evidence>
<keyword evidence="1" id="KW-0808">Transferase</keyword>
<gene>
    <name evidence="8" type="ORF">UFOPK2044_00503</name>
</gene>
<evidence type="ECO:0000313" key="8">
    <source>
        <dbReference type="EMBL" id="CAB4632895.1"/>
    </source>
</evidence>
<dbReference type="HAMAP" id="MF_01659">
    <property type="entry name" value="MenD"/>
    <property type="match status" value="1"/>
</dbReference>
<feature type="domain" description="Thiamine pyrophosphate enzyme TPP-binding" evidence="6">
    <location>
        <begin position="396"/>
        <end position="520"/>
    </location>
</feature>
<dbReference type="InterPro" id="IPR029061">
    <property type="entry name" value="THDP-binding"/>
</dbReference>
<dbReference type="InterPro" id="IPR012001">
    <property type="entry name" value="Thiamin_PyroP_enz_TPP-bd_dom"/>
</dbReference>
<dbReference type="Pfam" id="PF02775">
    <property type="entry name" value="TPP_enzyme_C"/>
    <property type="match status" value="1"/>
</dbReference>
<dbReference type="CDD" id="cd07037">
    <property type="entry name" value="TPP_PYR_MenD"/>
    <property type="match status" value="1"/>
</dbReference>
<dbReference type="GO" id="GO:0046872">
    <property type="term" value="F:metal ion binding"/>
    <property type="evidence" value="ECO:0007669"/>
    <property type="project" value="UniProtKB-KW"/>
</dbReference>
<dbReference type="InterPro" id="IPR011766">
    <property type="entry name" value="TPP_enzyme_TPP-bd"/>
</dbReference>
<feature type="domain" description="Thiamine pyrophosphate enzyme N-terminal TPP-binding" evidence="7">
    <location>
        <begin position="16"/>
        <end position="131"/>
    </location>
</feature>
<reference evidence="8" key="1">
    <citation type="submission" date="2020-05" db="EMBL/GenBank/DDBJ databases">
        <authorList>
            <person name="Chiriac C."/>
            <person name="Salcher M."/>
            <person name="Ghai R."/>
            <person name="Kavagutti S V."/>
        </authorList>
    </citation>
    <scope>NUCLEOTIDE SEQUENCE</scope>
</reference>
<protein>
    <submittedName>
        <fullName evidence="8">Unannotated protein</fullName>
    </submittedName>
</protein>
<dbReference type="SUPFAM" id="SSF52518">
    <property type="entry name" value="Thiamin diphosphate-binding fold (THDP-binding)"/>
    <property type="match status" value="2"/>
</dbReference>
<dbReference type="GO" id="GO:0070204">
    <property type="term" value="F:2-succinyl-5-enolpyruvyl-6-hydroxy-3-cyclohexene-1-carboxylic-acid synthase activity"/>
    <property type="evidence" value="ECO:0007669"/>
    <property type="project" value="InterPro"/>
</dbReference>
<keyword evidence="2" id="KW-0479">Metal-binding</keyword>
<evidence type="ECO:0000256" key="4">
    <source>
        <dbReference type="ARBA" id="ARBA00023052"/>
    </source>
</evidence>
<evidence type="ECO:0000259" key="6">
    <source>
        <dbReference type="Pfam" id="PF02775"/>
    </source>
</evidence>
<sequence>MTSLPVTNSSPAQNFAANLLAAFAKAGVRNVFLAPGARSQALAIAAGQLAAVKKINLHVRLDERSMGFTALGMALANSEPSLIITTSGTAVANLHPAVLEAHHSGVPLILLTADRPHELRGVGANQTTNQVGIFSDAVRDCFDVAAPEGKESEVAAAIELVEQAIAKSMGFDGNQPGPVQLNLAFREPLSATSPDAAALNPNLNLPKQRIEQPEFAMLDASLPTVVLAGAGSGGEAVELAEAFGWPLLAEPSSGARAGANAIIAYRRILESSELVGEIRRVIVFGKPTLGRAAIRLLFKEEVEVVVVRSKVMGHFDVSRRAAQVVDEIAIDDDVDFEWLERWRKVDQDIRQAQSQDGSLDRASLVDAVWAATSESDQLLLGASRLIREADVSAPAKPIRVFSNRGLAGIDGTVATATGIAMALPEGTTRALIGDLTLLHDASSLVIDPADGELNIQLVVGNDGGGTIFNGLEMADQLDAATFKKLFTTPQQVDLWHLAQAYGWNYVRVESNPELEQALKTPARVLIDVRLEN</sequence>
<dbReference type="NCBIfam" id="TIGR00173">
    <property type="entry name" value="menD"/>
    <property type="match status" value="1"/>
</dbReference>
<evidence type="ECO:0000256" key="3">
    <source>
        <dbReference type="ARBA" id="ARBA00022842"/>
    </source>
</evidence>
<organism evidence="8">
    <name type="scientific">freshwater metagenome</name>
    <dbReference type="NCBI Taxonomy" id="449393"/>
    <lineage>
        <taxon>unclassified sequences</taxon>
        <taxon>metagenomes</taxon>
        <taxon>ecological metagenomes</taxon>
    </lineage>
</organism>
<dbReference type="AlphaFoldDB" id="A0A6J6J8J4"/>
<keyword evidence="5" id="KW-0464">Manganese</keyword>
<dbReference type="PANTHER" id="PTHR42916:SF1">
    <property type="entry name" value="PROTEIN PHYLLO, CHLOROPLASTIC"/>
    <property type="match status" value="1"/>
</dbReference>
<dbReference type="Pfam" id="PF02776">
    <property type="entry name" value="TPP_enzyme_N"/>
    <property type="match status" value="1"/>
</dbReference>
<dbReference type="PANTHER" id="PTHR42916">
    <property type="entry name" value="2-SUCCINYL-5-ENOLPYRUVYL-6-HYDROXY-3-CYCLOHEXENE-1-CARBOXYLATE SYNTHASE"/>
    <property type="match status" value="1"/>
</dbReference>
<dbReference type="GO" id="GO:0009234">
    <property type="term" value="P:menaquinone biosynthetic process"/>
    <property type="evidence" value="ECO:0007669"/>
    <property type="project" value="InterPro"/>
</dbReference>
<dbReference type="EMBL" id="CAEZVO010000053">
    <property type="protein sequence ID" value="CAB4632895.1"/>
    <property type="molecule type" value="Genomic_DNA"/>
</dbReference>
<keyword evidence="3" id="KW-0460">Magnesium</keyword>
<accession>A0A6J6J8J4</accession>
<keyword evidence="4" id="KW-0786">Thiamine pyrophosphate</keyword>
<dbReference type="InterPro" id="IPR004433">
    <property type="entry name" value="MenaQ_synth_MenD"/>
</dbReference>
<dbReference type="Gene3D" id="3.40.50.970">
    <property type="match status" value="2"/>
</dbReference>
<evidence type="ECO:0000256" key="1">
    <source>
        <dbReference type="ARBA" id="ARBA00022679"/>
    </source>
</evidence>
<evidence type="ECO:0000259" key="7">
    <source>
        <dbReference type="Pfam" id="PF02776"/>
    </source>
</evidence>
<dbReference type="PIRSF" id="PIRSF004983">
    <property type="entry name" value="MenD"/>
    <property type="match status" value="1"/>
</dbReference>
<proteinExistence type="inferred from homology"/>
<dbReference type="Gene3D" id="3.40.50.1220">
    <property type="entry name" value="TPP-binding domain"/>
    <property type="match status" value="1"/>
</dbReference>
<dbReference type="CDD" id="cd02009">
    <property type="entry name" value="TPP_SHCHC_synthase"/>
    <property type="match status" value="1"/>
</dbReference>
<name>A0A6J6J8J4_9ZZZZ</name>
<evidence type="ECO:0000256" key="5">
    <source>
        <dbReference type="ARBA" id="ARBA00023211"/>
    </source>
</evidence>